<comment type="caution">
    <text evidence="1">The sequence shown here is derived from an EMBL/GenBank/DDBJ whole genome shotgun (WGS) entry which is preliminary data.</text>
</comment>
<reference evidence="2" key="1">
    <citation type="submission" date="2018-04" db="EMBL/GenBank/DDBJ databases">
        <authorList>
            <person name="Cornet L."/>
        </authorList>
    </citation>
    <scope>NUCLEOTIDE SEQUENCE [LARGE SCALE GENOMIC DNA]</scope>
</reference>
<sequence>MKLNIARLPVLTPGAIALGIIALGATVGVAPKAQAQQPPDYYIGAGVRAGFNDPTSFVIDSKAKFLEIGSAATLSARPSVLFGNDTELRLPISVDIGISDGFYPYAGAGVAYNAEGSSRVDPLITGGIDIGVARNLVVDVNLNVLFKPGNTDTELTATINYAF</sequence>
<name>A0A2W4YRE6_9CYAN</name>
<protein>
    <recommendedName>
        <fullName evidence="3">Outer membrane protein beta-barrel domain-containing protein</fullName>
    </recommendedName>
</protein>
<dbReference type="Proteomes" id="UP000249081">
    <property type="component" value="Unassembled WGS sequence"/>
</dbReference>
<accession>A0A2W4YRE6</accession>
<dbReference type="SUPFAM" id="SSF56925">
    <property type="entry name" value="OMPA-like"/>
    <property type="match status" value="1"/>
</dbReference>
<evidence type="ECO:0000313" key="2">
    <source>
        <dbReference type="Proteomes" id="UP000249081"/>
    </source>
</evidence>
<dbReference type="AlphaFoldDB" id="A0A2W4YRE6"/>
<dbReference type="InterPro" id="IPR011250">
    <property type="entry name" value="OMP/PagP_B-barrel"/>
</dbReference>
<organism evidence="1 2">
    <name type="scientific">Shackletoniella antarctica</name>
    <dbReference type="NCBI Taxonomy" id="268115"/>
    <lineage>
        <taxon>Bacteria</taxon>
        <taxon>Bacillati</taxon>
        <taxon>Cyanobacteriota</taxon>
        <taxon>Cyanophyceae</taxon>
        <taxon>Oculatellales</taxon>
        <taxon>Oculatellaceae</taxon>
        <taxon>Shackletoniella</taxon>
    </lineage>
</organism>
<dbReference type="EMBL" id="QBMN01000006">
    <property type="protein sequence ID" value="PZO45428.1"/>
    <property type="molecule type" value="Genomic_DNA"/>
</dbReference>
<evidence type="ECO:0008006" key="3">
    <source>
        <dbReference type="Google" id="ProtNLM"/>
    </source>
</evidence>
<gene>
    <name evidence="1" type="ORF">DCF17_01630</name>
</gene>
<proteinExistence type="predicted"/>
<reference evidence="1 2" key="2">
    <citation type="submission" date="2018-06" db="EMBL/GenBank/DDBJ databases">
        <title>Metagenomic assembly of (sub)arctic Cyanobacteria and their associated microbiome from non-axenic cultures.</title>
        <authorList>
            <person name="Baurain D."/>
        </authorList>
    </citation>
    <scope>NUCLEOTIDE SEQUENCE [LARGE SCALE GENOMIC DNA]</scope>
    <source>
        <strain evidence="1">ULC041bin1</strain>
    </source>
</reference>
<evidence type="ECO:0000313" key="1">
    <source>
        <dbReference type="EMBL" id="PZO45428.1"/>
    </source>
</evidence>